<dbReference type="InterPro" id="IPR004556">
    <property type="entry name" value="HemK-like"/>
</dbReference>
<dbReference type="GO" id="GO:0102559">
    <property type="term" value="F:peptide chain release factor N(5)-glutamine methyltransferase activity"/>
    <property type="evidence" value="ECO:0007669"/>
    <property type="project" value="UniProtKB-EC"/>
</dbReference>
<feature type="binding site" evidence="5">
    <location>
        <begin position="188"/>
        <end position="191"/>
    </location>
    <ligand>
        <name>substrate</name>
    </ligand>
</feature>
<comment type="catalytic activity">
    <reaction evidence="4 5">
        <text>L-glutaminyl-[peptide chain release factor] + S-adenosyl-L-methionine = N(5)-methyl-L-glutaminyl-[peptide chain release factor] + S-adenosyl-L-homocysteine + H(+)</text>
        <dbReference type="Rhea" id="RHEA:42896"/>
        <dbReference type="Rhea" id="RHEA-COMP:10271"/>
        <dbReference type="Rhea" id="RHEA-COMP:10272"/>
        <dbReference type="ChEBI" id="CHEBI:15378"/>
        <dbReference type="ChEBI" id="CHEBI:30011"/>
        <dbReference type="ChEBI" id="CHEBI:57856"/>
        <dbReference type="ChEBI" id="CHEBI:59789"/>
        <dbReference type="ChEBI" id="CHEBI:61891"/>
        <dbReference type="EC" id="2.1.1.297"/>
    </reaction>
</comment>
<protein>
    <recommendedName>
        <fullName evidence="5">Release factor glutamine methyltransferase</fullName>
        <shortName evidence="5">RF MTase</shortName>
        <ecNumber evidence="5">2.1.1.297</ecNumber>
    </recommendedName>
    <alternativeName>
        <fullName evidence="5">N5-glutamine methyltransferase PrmC</fullName>
    </alternativeName>
    <alternativeName>
        <fullName evidence="5">Protein-(glutamine-N5) MTase PrmC</fullName>
    </alternativeName>
    <alternativeName>
        <fullName evidence="5">Protein-glutamine N-methyltransferase PrmC</fullName>
    </alternativeName>
</protein>
<evidence type="ECO:0000256" key="3">
    <source>
        <dbReference type="ARBA" id="ARBA00022691"/>
    </source>
</evidence>
<evidence type="ECO:0000256" key="2">
    <source>
        <dbReference type="ARBA" id="ARBA00022679"/>
    </source>
</evidence>
<dbReference type="InterPro" id="IPR050320">
    <property type="entry name" value="N5-glutamine_MTase"/>
</dbReference>
<feature type="binding site" evidence="5">
    <location>
        <position position="146"/>
    </location>
    <ligand>
        <name>S-adenosyl-L-methionine</name>
        <dbReference type="ChEBI" id="CHEBI:59789"/>
    </ligand>
</feature>
<evidence type="ECO:0000259" key="6">
    <source>
        <dbReference type="Pfam" id="PF05175"/>
    </source>
</evidence>
<feature type="binding site" evidence="5">
    <location>
        <begin position="123"/>
        <end position="127"/>
    </location>
    <ligand>
        <name>S-adenosyl-L-methionine</name>
        <dbReference type="ChEBI" id="CHEBI:59789"/>
    </ligand>
</feature>
<accession>A0ABX0KUI3</accession>
<feature type="binding site" evidence="5">
    <location>
        <position position="188"/>
    </location>
    <ligand>
        <name>S-adenosyl-L-methionine</name>
        <dbReference type="ChEBI" id="CHEBI:59789"/>
    </ligand>
</feature>
<dbReference type="EMBL" id="JAAOLX010000003">
    <property type="protein sequence ID" value="NHQ86025.1"/>
    <property type="molecule type" value="Genomic_DNA"/>
</dbReference>
<dbReference type="EC" id="2.1.1.297" evidence="5"/>
<name>A0ABX0KUI3_9NEIS</name>
<dbReference type="CDD" id="cd02440">
    <property type="entry name" value="AdoMet_MTases"/>
    <property type="match status" value="1"/>
</dbReference>
<evidence type="ECO:0000313" key="8">
    <source>
        <dbReference type="EMBL" id="NHQ86025.1"/>
    </source>
</evidence>
<dbReference type="HAMAP" id="MF_02126">
    <property type="entry name" value="RF_methyltr_PrmC"/>
    <property type="match status" value="1"/>
</dbReference>
<dbReference type="InterPro" id="IPR007848">
    <property type="entry name" value="Small_mtfrase_dom"/>
</dbReference>
<dbReference type="PANTHER" id="PTHR18895:SF74">
    <property type="entry name" value="MTRF1L RELEASE FACTOR GLUTAMINE METHYLTRANSFERASE"/>
    <property type="match status" value="1"/>
</dbReference>
<gene>
    <name evidence="5 8" type="primary">prmC</name>
    <name evidence="8" type="ORF">HA050_07825</name>
</gene>
<sequence length="283" mass="31273">MNEHGLANRFTEAFMNYSALLLQSGLDKIDAQVLFSHCTGKNRAWLIGHGQDEVDPAHVSVFNPLAARRRAGEPVAYIIGSREFYGRDFVVNPSVLIPRPDTELLVELALERAADGARVLDLGTGSGCIPITLKLERLDLDVSAVDLSPSALIVAQTNASRLDAAVRFYQSDWYQALGDARFEIIVSNPPYIEKNDHHLSEGDLRFEPRSALSDEGDGLVHLRRIISGACHHLKESGWLLCEHGWDQSAACRSLLEDAGFHEVQSWRDLSGIERVTGGRYTLA</sequence>
<dbReference type="PANTHER" id="PTHR18895">
    <property type="entry name" value="HEMK METHYLTRANSFERASE"/>
    <property type="match status" value="1"/>
</dbReference>
<dbReference type="InterPro" id="IPR002052">
    <property type="entry name" value="DNA_methylase_N6_adenine_CS"/>
</dbReference>
<dbReference type="InterPro" id="IPR040758">
    <property type="entry name" value="PrmC_N"/>
</dbReference>
<evidence type="ECO:0000256" key="1">
    <source>
        <dbReference type="ARBA" id="ARBA00022603"/>
    </source>
</evidence>
<keyword evidence="2 5" id="KW-0808">Transferase</keyword>
<feature type="domain" description="Methyltransferase small" evidence="6">
    <location>
        <begin position="102"/>
        <end position="198"/>
    </location>
</feature>
<dbReference type="SUPFAM" id="SSF53335">
    <property type="entry name" value="S-adenosyl-L-methionine-dependent methyltransferases"/>
    <property type="match status" value="1"/>
</dbReference>
<dbReference type="Pfam" id="PF17827">
    <property type="entry name" value="PrmC_N"/>
    <property type="match status" value="1"/>
</dbReference>
<dbReference type="InterPro" id="IPR019874">
    <property type="entry name" value="RF_methyltr_PrmC"/>
</dbReference>
<dbReference type="NCBIfam" id="TIGR00536">
    <property type="entry name" value="hemK_fam"/>
    <property type="match status" value="1"/>
</dbReference>
<keyword evidence="3 5" id="KW-0949">S-adenosyl-L-methionine</keyword>
<dbReference type="Gene3D" id="1.10.8.10">
    <property type="entry name" value="DNA helicase RuvA subunit, C-terminal domain"/>
    <property type="match status" value="1"/>
</dbReference>
<proteinExistence type="inferred from homology"/>
<dbReference type="InterPro" id="IPR029063">
    <property type="entry name" value="SAM-dependent_MTases_sf"/>
</dbReference>
<comment type="similarity">
    <text evidence="5">Belongs to the protein N5-glutamine methyltransferase family. PrmC subfamily.</text>
</comment>
<dbReference type="PROSITE" id="PS00092">
    <property type="entry name" value="N6_MTASE"/>
    <property type="match status" value="1"/>
</dbReference>
<keyword evidence="9" id="KW-1185">Reference proteome</keyword>
<dbReference type="Gene3D" id="3.40.50.150">
    <property type="entry name" value="Vaccinia Virus protein VP39"/>
    <property type="match status" value="1"/>
</dbReference>
<dbReference type="GO" id="GO:0032259">
    <property type="term" value="P:methylation"/>
    <property type="evidence" value="ECO:0007669"/>
    <property type="project" value="UniProtKB-KW"/>
</dbReference>
<reference evidence="8 9" key="1">
    <citation type="submission" date="2020-03" db="EMBL/GenBank/DDBJ databases">
        <title>Draft genome sequence of environmentally isolated violet-colored cultures.</title>
        <authorList>
            <person name="Wilson H.S."/>
        </authorList>
    </citation>
    <scope>NUCLEOTIDE SEQUENCE [LARGE SCALE GENOMIC DNA]</scope>
    <source>
        <strain evidence="8 9">HSC-16F04</strain>
    </source>
</reference>
<evidence type="ECO:0000256" key="4">
    <source>
        <dbReference type="ARBA" id="ARBA00048391"/>
    </source>
</evidence>
<feature type="binding site" evidence="5">
    <location>
        <position position="173"/>
    </location>
    <ligand>
        <name>S-adenosyl-L-methionine</name>
        <dbReference type="ChEBI" id="CHEBI:59789"/>
    </ligand>
</feature>
<evidence type="ECO:0000256" key="5">
    <source>
        <dbReference type="HAMAP-Rule" id="MF_02126"/>
    </source>
</evidence>
<comment type="caution">
    <text evidence="8">The sequence shown here is derived from an EMBL/GenBank/DDBJ whole genome shotgun (WGS) entry which is preliminary data.</text>
</comment>
<dbReference type="Pfam" id="PF05175">
    <property type="entry name" value="MTS"/>
    <property type="match status" value="1"/>
</dbReference>
<feature type="domain" description="Release factor glutamine methyltransferase N-terminal" evidence="7">
    <location>
        <begin position="13"/>
        <end position="80"/>
    </location>
</feature>
<keyword evidence="1 5" id="KW-0489">Methyltransferase</keyword>
<organism evidence="8 9">
    <name type="scientific">Iodobacter violaceini</name>
    <dbReference type="NCBI Taxonomy" id="3044271"/>
    <lineage>
        <taxon>Bacteria</taxon>
        <taxon>Pseudomonadati</taxon>
        <taxon>Pseudomonadota</taxon>
        <taxon>Betaproteobacteria</taxon>
        <taxon>Neisseriales</taxon>
        <taxon>Chitinibacteraceae</taxon>
        <taxon>Iodobacter</taxon>
    </lineage>
</organism>
<comment type="function">
    <text evidence="5">Methylates the class 1 translation termination release factors RF1/PrfA and RF2/PrfB on the glutamine residue of the universally conserved GGQ motif.</text>
</comment>
<evidence type="ECO:0000259" key="7">
    <source>
        <dbReference type="Pfam" id="PF17827"/>
    </source>
</evidence>
<evidence type="ECO:0000313" key="9">
    <source>
        <dbReference type="Proteomes" id="UP000712570"/>
    </source>
</evidence>
<dbReference type="Proteomes" id="UP000712570">
    <property type="component" value="Unassembled WGS sequence"/>
</dbReference>
<dbReference type="NCBIfam" id="TIGR03534">
    <property type="entry name" value="RF_mod_PrmC"/>
    <property type="match status" value="1"/>
</dbReference>